<dbReference type="EMBL" id="MU118037">
    <property type="protein sequence ID" value="KAF9647281.1"/>
    <property type="molecule type" value="Genomic_DNA"/>
</dbReference>
<keyword evidence="2" id="KW-1185">Reference proteome</keyword>
<dbReference type="Proteomes" id="UP000886501">
    <property type="component" value="Unassembled WGS sequence"/>
</dbReference>
<evidence type="ECO:0000313" key="2">
    <source>
        <dbReference type="Proteomes" id="UP000886501"/>
    </source>
</evidence>
<organism evidence="1 2">
    <name type="scientific">Thelephora ganbajun</name>
    <name type="common">Ganba fungus</name>
    <dbReference type="NCBI Taxonomy" id="370292"/>
    <lineage>
        <taxon>Eukaryota</taxon>
        <taxon>Fungi</taxon>
        <taxon>Dikarya</taxon>
        <taxon>Basidiomycota</taxon>
        <taxon>Agaricomycotina</taxon>
        <taxon>Agaricomycetes</taxon>
        <taxon>Thelephorales</taxon>
        <taxon>Thelephoraceae</taxon>
        <taxon>Thelephora</taxon>
    </lineage>
</organism>
<reference evidence="1" key="2">
    <citation type="journal article" date="2020" name="Nat. Commun.">
        <title>Large-scale genome sequencing of mycorrhizal fungi provides insights into the early evolution of symbiotic traits.</title>
        <authorList>
            <person name="Miyauchi S."/>
            <person name="Kiss E."/>
            <person name="Kuo A."/>
            <person name="Drula E."/>
            <person name="Kohler A."/>
            <person name="Sanchez-Garcia M."/>
            <person name="Morin E."/>
            <person name="Andreopoulos B."/>
            <person name="Barry K.W."/>
            <person name="Bonito G."/>
            <person name="Buee M."/>
            <person name="Carver A."/>
            <person name="Chen C."/>
            <person name="Cichocki N."/>
            <person name="Clum A."/>
            <person name="Culley D."/>
            <person name="Crous P.W."/>
            <person name="Fauchery L."/>
            <person name="Girlanda M."/>
            <person name="Hayes R.D."/>
            <person name="Keri Z."/>
            <person name="LaButti K."/>
            <person name="Lipzen A."/>
            <person name="Lombard V."/>
            <person name="Magnuson J."/>
            <person name="Maillard F."/>
            <person name="Murat C."/>
            <person name="Nolan M."/>
            <person name="Ohm R.A."/>
            <person name="Pangilinan J."/>
            <person name="Pereira M.F."/>
            <person name="Perotto S."/>
            <person name="Peter M."/>
            <person name="Pfister S."/>
            <person name="Riley R."/>
            <person name="Sitrit Y."/>
            <person name="Stielow J.B."/>
            <person name="Szollosi G."/>
            <person name="Zifcakova L."/>
            <person name="Stursova M."/>
            <person name="Spatafora J.W."/>
            <person name="Tedersoo L."/>
            <person name="Vaario L.M."/>
            <person name="Yamada A."/>
            <person name="Yan M."/>
            <person name="Wang P."/>
            <person name="Xu J."/>
            <person name="Bruns T."/>
            <person name="Baldrian P."/>
            <person name="Vilgalys R."/>
            <person name="Dunand C."/>
            <person name="Henrissat B."/>
            <person name="Grigoriev I.V."/>
            <person name="Hibbett D."/>
            <person name="Nagy L.G."/>
            <person name="Martin F.M."/>
        </authorList>
    </citation>
    <scope>NUCLEOTIDE SEQUENCE</scope>
    <source>
        <strain evidence="1">P2</strain>
    </source>
</reference>
<proteinExistence type="predicted"/>
<evidence type="ECO:0000313" key="1">
    <source>
        <dbReference type="EMBL" id="KAF9647281.1"/>
    </source>
</evidence>
<sequence length="152" mass="16885">MTYYTSSVAVDPISAPSIVSQPTSQALVLANPNAGAMQYPSSAAVTIPMGRNRYMYGSYSQPVQYGYPQSMPMYVQPQQQVVYTLPTTGYNMPTTYTVPNYGYGMPMTTSQYIPGMGMGGASVIVQDPYGYSRRRSRRHRRHSYSGYPTYGY</sequence>
<reference evidence="1" key="1">
    <citation type="submission" date="2019-10" db="EMBL/GenBank/DDBJ databases">
        <authorList>
            <consortium name="DOE Joint Genome Institute"/>
            <person name="Kuo A."/>
            <person name="Miyauchi S."/>
            <person name="Kiss E."/>
            <person name="Drula E."/>
            <person name="Kohler A."/>
            <person name="Sanchez-Garcia M."/>
            <person name="Andreopoulos B."/>
            <person name="Barry K.W."/>
            <person name="Bonito G."/>
            <person name="Buee M."/>
            <person name="Carver A."/>
            <person name="Chen C."/>
            <person name="Cichocki N."/>
            <person name="Clum A."/>
            <person name="Culley D."/>
            <person name="Crous P.W."/>
            <person name="Fauchery L."/>
            <person name="Girlanda M."/>
            <person name="Hayes R."/>
            <person name="Keri Z."/>
            <person name="Labutti K."/>
            <person name="Lipzen A."/>
            <person name="Lombard V."/>
            <person name="Magnuson J."/>
            <person name="Maillard F."/>
            <person name="Morin E."/>
            <person name="Murat C."/>
            <person name="Nolan M."/>
            <person name="Ohm R."/>
            <person name="Pangilinan J."/>
            <person name="Pereira M."/>
            <person name="Perotto S."/>
            <person name="Peter M."/>
            <person name="Riley R."/>
            <person name="Sitrit Y."/>
            <person name="Stielow B."/>
            <person name="Szollosi G."/>
            <person name="Zifcakova L."/>
            <person name="Stursova M."/>
            <person name="Spatafora J.W."/>
            <person name="Tedersoo L."/>
            <person name="Vaario L.-M."/>
            <person name="Yamada A."/>
            <person name="Yan M."/>
            <person name="Wang P."/>
            <person name="Xu J."/>
            <person name="Bruns T."/>
            <person name="Baldrian P."/>
            <person name="Vilgalys R."/>
            <person name="Henrissat B."/>
            <person name="Grigoriev I.V."/>
            <person name="Hibbett D."/>
            <person name="Nagy L.G."/>
            <person name="Martin F.M."/>
        </authorList>
    </citation>
    <scope>NUCLEOTIDE SEQUENCE</scope>
    <source>
        <strain evidence="1">P2</strain>
    </source>
</reference>
<protein>
    <submittedName>
        <fullName evidence="1">Uncharacterized protein</fullName>
    </submittedName>
</protein>
<comment type="caution">
    <text evidence="1">The sequence shown here is derived from an EMBL/GenBank/DDBJ whole genome shotgun (WGS) entry which is preliminary data.</text>
</comment>
<accession>A0ACB6ZDN3</accession>
<name>A0ACB6ZDN3_THEGA</name>
<gene>
    <name evidence="1" type="ORF">BDM02DRAFT_3117294</name>
</gene>